<dbReference type="InterPro" id="IPR026040">
    <property type="entry name" value="HyI-like"/>
</dbReference>
<dbReference type="AlphaFoldDB" id="A0A2S9QE40"/>
<dbReference type="InterPro" id="IPR036237">
    <property type="entry name" value="Xyl_isomerase-like_sf"/>
</dbReference>
<organism evidence="5 6">
    <name type="scientific">Labrys okinawensis</name>
    <dbReference type="NCBI Taxonomy" id="346911"/>
    <lineage>
        <taxon>Bacteria</taxon>
        <taxon>Pseudomonadati</taxon>
        <taxon>Pseudomonadota</taxon>
        <taxon>Alphaproteobacteria</taxon>
        <taxon>Hyphomicrobiales</taxon>
        <taxon>Xanthobacteraceae</taxon>
        <taxon>Labrys</taxon>
    </lineage>
</organism>
<dbReference type="OrthoDB" id="9786584at2"/>
<evidence type="ECO:0000256" key="3">
    <source>
        <dbReference type="PIRSR" id="PIRSR006241-50"/>
    </source>
</evidence>
<sequence length="261" mass="28534">MPRFAANLTMLFNEVPFMERFAAAARNGFAGVEYLFPYPFPAAELAAALKEHRLTQVLHNLPAGDWAGGERGIAVLPDRKAEFREGVAQAIAYAQALDCKLVNCLAGIAPAAVDAGQARATFVENIGYAAGELKKAGIRLVIEAINTRDIPGFFLTNTRQAAEIIAETGSDNVGLQYDIYHMQIMEGDLARTIEKYLPQIWHVQLADNPGRNEPGTGEIAYPFLYRWLDQLGYGGWIGCEYKPKGETEAGLGWLKAASAIR</sequence>
<protein>
    <submittedName>
        <fullName evidence="5">Hydroxypyruvate isomerase</fullName>
    </submittedName>
</protein>
<comment type="similarity">
    <text evidence="2">Belongs to the hyi family.</text>
</comment>
<reference evidence="5 6" key="1">
    <citation type="submission" date="2018-02" db="EMBL/GenBank/DDBJ databases">
        <title>Whole genome sequencing of endophytic bacterium.</title>
        <authorList>
            <person name="Eedara R."/>
            <person name="Podile A.R."/>
        </authorList>
    </citation>
    <scope>NUCLEOTIDE SEQUENCE [LARGE SCALE GENOMIC DNA]</scope>
    <source>
        <strain evidence="5 6">RP1T</strain>
    </source>
</reference>
<dbReference type="NCBIfam" id="NF043033">
    <property type="entry name" value="OxoTetrIsom"/>
    <property type="match status" value="1"/>
</dbReference>
<evidence type="ECO:0000256" key="1">
    <source>
        <dbReference type="ARBA" id="ARBA00023235"/>
    </source>
</evidence>
<dbReference type="InterPro" id="IPR017643">
    <property type="entry name" value="Hydroxypyruvate_isomerase"/>
</dbReference>
<dbReference type="GO" id="GO:0008903">
    <property type="term" value="F:hydroxypyruvate isomerase activity"/>
    <property type="evidence" value="ECO:0007669"/>
    <property type="project" value="TreeGrafter"/>
</dbReference>
<name>A0A2S9QE40_9HYPH</name>
<dbReference type="InterPro" id="IPR013022">
    <property type="entry name" value="Xyl_isomerase-like_TIM-brl"/>
</dbReference>
<evidence type="ECO:0000259" key="4">
    <source>
        <dbReference type="Pfam" id="PF01261"/>
    </source>
</evidence>
<evidence type="ECO:0000313" key="6">
    <source>
        <dbReference type="Proteomes" id="UP000237682"/>
    </source>
</evidence>
<dbReference type="PANTHER" id="PTHR43489:SF6">
    <property type="entry name" value="HYDROXYPYRUVATE ISOMERASE-RELATED"/>
    <property type="match status" value="1"/>
</dbReference>
<feature type="domain" description="Xylose isomerase-like TIM barrel" evidence="4">
    <location>
        <begin position="21"/>
        <end position="256"/>
    </location>
</feature>
<dbReference type="PANTHER" id="PTHR43489">
    <property type="entry name" value="ISOMERASE"/>
    <property type="match status" value="1"/>
</dbReference>
<dbReference type="GO" id="GO:0046487">
    <property type="term" value="P:glyoxylate metabolic process"/>
    <property type="evidence" value="ECO:0007669"/>
    <property type="project" value="TreeGrafter"/>
</dbReference>
<dbReference type="Pfam" id="PF01261">
    <property type="entry name" value="AP_endonuc_2"/>
    <property type="match status" value="1"/>
</dbReference>
<dbReference type="FunFam" id="3.20.20.150:FF:000007">
    <property type="entry name" value="Hydroxypyruvate isomerase"/>
    <property type="match status" value="1"/>
</dbReference>
<evidence type="ECO:0000313" key="5">
    <source>
        <dbReference type="EMBL" id="PRH87619.1"/>
    </source>
</evidence>
<comment type="caution">
    <text evidence="5">The sequence shown here is derived from an EMBL/GenBank/DDBJ whole genome shotgun (WGS) entry which is preliminary data.</text>
</comment>
<evidence type="ECO:0000256" key="2">
    <source>
        <dbReference type="PIRNR" id="PIRNR006241"/>
    </source>
</evidence>
<dbReference type="SUPFAM" id="SSF51658">
    <property type="entry name" value="Xylose isomerase-like"/>
    <property type="match status" value="1"/>
</dbReference>
<dbReference type="RefSeq" id="WP_105862550.1">
    <property type="nucleotide sequence ID" value="NZ_PUEJ01000004.1"/>
</dbReference>
<keyword evidence="5" id="KW-0670">Pyruvate</keyword>
<feature type="active site" description="Proton donor/acceptor" evidence="3">
    <location>
        <position position="240"/>
    </location>
</feature>
<feature type="active site" description="Proton donor/acceptor" evidence="3">
    <location>
        <position position="143"/>
    </location>
</feature>
<gene>
    <name evidence="5" type="primary">hyi</name>
    <name evidence="5" type="ORF">C5L14_13575</name>
</gene>
<dbReference type="EMBL" id="PUEJ01000004">
    <property type="protein sequence ID" value="PRH87619.1"/>
    <property type="molecule type" value="Genomic_DNA"/>
</dbReference>
<dbReference type="PIRSF" id="PIRSF006241">
    <property type="entry name" value="HyI"/>
    <property type="match status" value="1"/>
</dbReference>
<accession>A0A2S9QE40</accession>
<dbReference type="Proteomes" id="UP000237682">
    <property type="component" value="Unassembled WGS sequence"/>
</dbReference>
<keyword evidence="6" id="KW-1185">Reference proteome</keyword>
<dbReference type="InterPro" id="IPR050417">
    <property type="entry name" value="Sugar_Epim/Isomerase"/>
</dbReference>
<keyword evidence="1 2" id="KW-0413">Isomerase</keyword>
<dbReference type="Gene3D" id="3.20.20.150">
    <property type="entry name" value="Divalent-metal-dependent TIM barrel enzymes"/>
    <property type="match status" value="1"/>
</dbReference>
<dbReference type="NCBIfam" id="TIGR03234">
    <property type="entry name" value="OH-pyruv-isom"/>
    <property type="match status" value="1"/>
</dbReference>
<proteinExistence type="inferred from homology"/>
<dbReference type="InterPro" id="IPR053398">
    <property type="entry name" value="HPT_OtnI_isomerases"/>
</dbReference>